<dbReference type="GO" id="GO:0006571">
    <property type="term" value="P:tyrosine biosynthetic process"/>
    <property type="evidence" value="ECO:0007669"/>
    <property type="project" value="InterPro"/>
</dbReference>
<dbReference type="InterPro" id="IPR036291">
    <property type="entry name" value="NAD(P)-bd_dom_sf"/>
</dbReference>
<dbReference type="InterPro" id="IPR003099">
    <property type="entry name" value="Prephen_DH"/>
</dbReference>
<comment type="caution">
    <text evidence="3">The sequence shown here is derived from an EMBL/GenBank/DDBJ whole genome shotgun (WGS) entry which is preliminary data.</text>
</comment>
<dbReference type="GO" id="GO:0004665">
    <property type="term" value="F:prephenate dehydrogenase (NADP+) activity"/>
    <property type="evidence" value="ECO:0007669"/>
    <property type="project" value="InterPro"/>
</dbReference>
<evidence type="ECO:0000313" key="3">
    <source>
        <dbReference type="EMBL" id="RYU95123.1"/>
    </source>
</evidence>
<gene>
    <name evidence="3" type="ORF">EWM59_13830</name>
</gene>
<dbReference type="InterPro" id="IPR050812">
    <property type="entry name" value="Preph/Arog_dehydrog"/>
</dbReference>
<dbReference type="InterPro" id="IPR006115">
    <property type="entry name" value="6PGDH_NADP-bd"/>
</dbReference>
<evidence type="ECO:0000313" key="4">
    <source>
        <dbReference type="Proteomes" id="UP000293162"/>
    </source>
</evidence>
<evidence type="ECO:0000256" key="1">
    <source>
        <dbReference type="ARBA" id="ARBA00023002"/>
    </source>
</evidence>
<dbReference type="Gene3D" id="3.40.50.720">
    <property type="entry name" value="NAD(P)-binding Rossmann-like Domain"/>
    <property type="match status" value="1"/>
</dbReference>
<dbReference type="GO" id="GO:0008977">
    <property type="term" value="F:prephenate dehydrogenase (NAD+) activity"/>
    <property type="evidence" value="ECO:0007669"/>
    <property type="project" value="InterPro"/>
</dbReference>
<sequence length="418" mass="47527">MKIGIIGLGDMGKMFARLWAKAGFQVFGCDLPQNQDSLQNELSPFGIEILKDGIAVSRLCDFILYSVEAENIEKVVAQCGGSTKFGAIVAGQTSVKTPEIAAFEKYLPKDTQIVTCHALYGPGVNPETQTLVVINHRASNQAFDEAVGIFSKIGSIIHQLKDFHEHDKMMADIQAITHVGFESIGTACMHRKVYPWENPLHPNGLDNVKFLMTLRIYSYKFHVYSGLALLNPYARKDVRKYASVEAELFEMMIEEDEKRFRKRLYAARDHVFKDRNETLMLDDKIMSEFSLSQDTGHKPNSHLSLLAMVDTWHRLGTNPYKNLVCQTPPFKLRVGMAEYLFMNEDLLEETIRTALFDKSIRGEDLAFHTAVHEWANIVEMGDKESYKKHFEATKEYLAPRLEEGRHKSGLLINKLRSI</sequence>
<dbReference type="GO" id="GO:0070403">
    <property type="term" value="F:NAD+ binding"/>
    <property type="evidence" value="ECO:0007669"/>
    <property type="project" value="TreeGrafter"/>
</dbReference>
<dbReference type="OrthoDB" id="914255at2"/>
<reference evidence="3 4" key="1">
    <citation type="submission" date="2019-02" db="EMBL/GenBank/DDBJ databases">
        <title>Bacterial novel species Emticicia sp. 17J42-9 isolated from soil.</title>
        <authorList>
            <person name="Jung H.-Y."/>
        </authorList>
    </citation>
    <scope>NUCLEOTIDE SEQUENCE [LARGE SCALE GENOMIC DNA]</scope>
    <source>
        <strain evidence="3 4">17J42-9</strain>
    </source>
</reference>
<dbReference type="Gene3D" id="1.10.3660.10">
    <property type="entry name" value="6-phosphogluconate dehydrogenase C-terminal like domain"/>
    <property type="match status" value="2"/>
</dbReference>
<evidence type="ECO:0000259" key="2">
    <source>
        <dbReference type="PROSITE" id="PS51176"/>
    </source>
</evidence>
<dbReference type="RefSeq" id="WP_130021569.1">
    <property type="nucleotide sequence ID" value="NZ_SEWF01000018.1"/>
</dbReference>
<dbReference type="Proteomes" id="UP000293162">
    <property type="component" value="Unassembled WGS sequence"/>
</dbReference>
<dbReference type="SUPFAM" id="SSF51735">
    <property type="entry name" value="NAD(P)-binding Rossmann-fold domains"/>
    <property type="match status" value="1"/>
</dbReference>
<dbReference type="SUPFAM" id="SSF48179">
    <property type="entry name" value="6-phosphogluconate dehydrogenase C-terminal domain-like"/>
    <property type="match status" value="2"/>
</dbReference>
<dbReference type="AlphaFoldDB" id="A0A4Q5M019"/>
<keyword evidence="4" id="KW-1185">Reference proteome</keyword>
<feature type="domain" description="Prephenate/arogenate dehydrogenase" evidence="2">
    <location>
        <begin position="1"/>
        <end position="282"/>
    </location>
</feature>
<dbReference type="InterPro" id="IPR008927">
    <property type="entry name" value="6-PGluconate_DH-like_C_sf"/>
</dbReference>
<name>A0A4Q5M019_9BACT</name>
<proteinExistence type="predicted"/>
<dbReference type="GO" id="GO:0050661">
    <property type="term" value="F:NADP binding"/>
    <property type="evidence" value="ECO:0007669"/>
    <property type="project" value="InterPro"/>
</dbReference>
<dbReference type="PROSITE" id="PS51176">
    <property type="entry name" value="PDH_ADH"/>
    <property type="match status" value="1"/>
</dbReference>
<dbReference type="EMBL" id="SEWF01000018">
    <property type="protein sequence ID" value="RYU95123.1"/>
    <property type="molecule type" value="Genomic_DNA"/>
</dbReference>
<dbReference type="Pfam" id="PF03446">
    <property type="entry name" value="NAD_binding_2"/>
    <property type="match status" value="1"/>
</dbReference>
<protein>
    <submittedName>
        <fullName evidence="3">Prephenate dehydrogenase</fullName>
    </submittedName>
</protein>
<organism evidence="3 4">
    <name type="scientific">Emticicia agri</name>
    <dbReference type="NCBI Taxonomy" id="2492393"/>
    <lineage>
        <taxon>Bacteria</taxon>
        <taxon>Pseudomonadati</taxon>
        <taxon>Bacteroidota</taxon>
        <taxon>Cytophagia</taxon>
        <taxon>Cytophagales</taxon>
        <taxon>Leadbetterellaceae</taxon>
        <taxon>Emticicia</taxon>
    </lineage>
</organism>
<keyword evidence="1" id="KW-0560">Oxidoreductase</keyword>
<accession>A0A4Q5M019</accession>
<dbReference type="PANTHER" id="PTHR21363">
    <property type="entry name" value="PREPHENATE DEHYDROGENASE"/>
    <property type="match status" value="1"/>
</dbReference>
<dbReference type="PANTHER" id="PTHR21363:SF0">
    <property type="entry name" value="PREPHENATE DEHYDROGENASE [NADP(+)]"/>
    <property type="match status" value="1"/>
</dbReference>